<reference evidence="1" key="1">
    <citation type="submission" date="2025-08" db="UniProtKB">
        <authorList>
            <consortium name="Ensembl"/>
        </authorList>
    </citation>
    <scope>IDENTIFICATION</scope>
</reference>
<reference evidence="1" key="2">
    <citation type="submission" date="2025-09" db="UniProtKB">
        <authorList>
            <consortium name="Ensembl"/>
        </authorList>
    </citation>
    <scope>IDENTIFICATION</scope>
</reference>
<accession>A0A8D0HFI4</accession>
<evidence type="ECO:0000313" key="1">
    <source>
        <dbReference type="Ensembl" id="ENSSPUP00000022978.1"/>
    </source>
</evidence>
<name>A0A8D0HFI4_SPHPU</name>
<evidence type="ECO:0000313" key="2">
    <source>
        <dbReference type="Proteomes" id="UP000694392"/>
    </source>
</evidence>
<dbReference type="AlphaFoldDB" id="A0A8D0HFI4"/>
<proteinExistence type="predicted"/>
<keyword evidence="2" id="KW-1185">Reference proteome</keyword>
<dbReference type="Ensembl" id="ENSSPUT00000024498.1">
    <property type="protein sequence ID" value="ENSSPUP00000022978.1"/>
    <property type="gene ID" value="ENSSPUG00000017634.1"/>
</dbReference>
<protein>
    <submittedName>
        <fullName evidence="1">Uncharacterized protein</fullName>
    </submittedName>
</protein>
<sequence>MSYCGGLQYYCKLGARDRAGHICYVCRRTQEAGPFQNQQSYLRVCPGESGEGQRGGGRG</sequence>
<dbReference type="Proteomes" id="UP000694392">
    <property type="component" value="Unplaced"/>
</dbReference>
<organism evidence="1 2">
    <name type="scientific">Sphenodon punctatus</name>
    <name type="common">Tuatara</name>
    <name type="synonym">Hatteria punctata</name>
    <dbReference type="NCBI Taxonomy" id="8508"/>
    <lineage>
        <taxon>Eukaryota</taxon>
        <taxon>Metazoa</taxon>
        <taxon>Chordata</taxon>
        <taxon>Craniata</taxon>
        <taxon>Vertebrata</taxon>
        <taxon>Euteleostomi</taxon>
        <taxon>Lepidosauria</taxon>
        <taxon>Sphenodontia</taxon>
        <taxon>Sphenodontidae</taxon>
        <taxon>Sphenodon</taxon>
    </lineage>
</organism>